<accession>A0ABN7Z0J3</accession>
<evidence type="ECO:0000256" key="2">
    <source>
        <dbReference type="SAM" id="SignalP"/>
    </source>
</evidence>
<feature type="region of interest" description="Disordered" evidence="1">
    <location>
        <begin position="44"/>
        <end position="92"/>
    </location>
</feature>
<name>A0ABN7Z0J3_9BURK</name>
<evidence type="ECO:0000313" key="3">
    <source>
        <dbReference type="EMBL" id="CAG9179297.1"/>
    </source>
</evidence>
<evidence type="ECO:0008006" key="5">
    <source>
        <dbReference type="Google" id="ProtNLM"/>
    </source>
</evidence>
<dbReference type="Proteomes" id="UP000721236">
    <property type="component" value="Unassembled WGS sequence"/>
</dbReference>
<evidence type="ECO:0000313" key="4">
    <source>
        <dbReference type="Proteomes" id="UP000721236"/>
    </source>
</evidence>
<gene>
    <name evidence="3" type="ORF">LMG21510_03740</name>
</gene>
<feature type="compositionally biased region" description="Basic and acidic residues" evidence="1">
    <location>
        <begin position="47"/>
        <end position="76"/>
    </location>
</feature>
<evidence type="ECO:0000256" key="1">
    <source>
        <dbReference type="SAM" id="MobiDB-lite"/>
    </source>
</evidence>
<keyword evidence="4" id="KW-1185">Reference proteome</keyword>
<proteinExistence type="predicted"/>
<reference evidence="3 4" key="1">
    <citation type="submission" date="2021-08" db="EMBL/GenBank/DDBJ databases">
        <authorList>
            <person name="Peeters C."/>
        </authorList>
    </citation>
    <scope>NUCLEOTIDE SEQUENCE [LARGE SCALE GENOMIC DNA]</scope>
    <source>
        <strain evidence="3 4">LMG 21510</strain>
    </source>
</reference>
<dbReference type="RefSeq" id="WP_224043342.1">
    <property type="nucleotide sequence ID" value="NZ_CAJZAH010000004.1"/>
</dbReference>
<keyword evidence="2" id="KW-0732">Signal</keyword>
<dbReference type="EMBL" id="CAJZAH010000004">
    <property type="protein sequence ID" value="CAG9179297.1"/>
    <property type="molecule type" value="Genomic_DNA"/>
</dbReference>
<protein>
    <recommendedName>
        <fullName evidence="5">Hydroxyquinol 1,2-dioxygenase</fullName>
    </recommendedName>
</protein>
<sequence>MKTSIAKHLLSALALALAAAAGAAQAAVDPGRVAGAAAVHGVAASHLGERDPFTEGARSERDPFSEGARTGERDPFSEGARSGQADPYTDGARIVAGLDRSGVSAEPSRAPDPYLDGARTIDVFTDGALVAARG</sequence>
<organism evidence="3 4">
    <name type="scientific">Cupriavidus respiraculi</name>
    <dbReference type="NCBI Taxonomy" id="195930"/>
    <lineage>
        <taxon>Bacteria</taxon>
        <taxon>Pseudomonadati</taxon>
        <taxon>Pseudomonadota</taxon>
        <taxon>Betaproteobacteria</taxon>
        <taxon>Burkholderiales</taxon>
        <taxon>Burkholderiaceae</taxon>
        <taxon>Cupriavidus</taxon>
    </lineage>
</organism>
<feature type="chain" id="PRO_5046256119" description="Hydroxyquinol 1,2-dioxygenase" evidence="2">
    <location>
        <begin position="27"/>
        <end position="134"/>
    </location>
</feature>
<feature type="signal peptide" evidence="2">
    <location>
        <begin position="1"/>
        <end position="26"/>
    </location>
</feature>
<comment type="caution">
    <text evidence="3">The sequence shown here is derived from an EMBL/GenBank/DDBJ whole genome shotgun (WGS) entry which is preliminary data.</text>
</comment>